<dbReference type="OrthoDB" id="209979at2157"/>
<dbReference type="AlphaFoldDB" id="A0A4S3TJ08"/>
<dbReference type="PANTHER" id="PTHR43664">
    <property type="entry name" value="MONOAMINE OXIDASE-RELATED"/>
    <property type="match status" value="1"/>
</dbReference>
<dbReference type="Proteomes" id="UP000318864">
    <property type="component" value="Unassembled WGS sequence"/>
</dbReference>
<evidence type="ECO:0000259" key="1">
    <source>
        <dbReference type="Pfam" id="PF01575"/>
    </source>
</evidence>
<proteinExistence type="predicted"/>
<comment type="caution">
    <text evidence="2">The sequence shown here is derived from an EMBL/GenBank/DDBJ whole genome shotgun (WGS) entry which is preliminary data.</text>
</comment>
<dbReference type="InterPro" id="IPR052342">
    <property type="entry name" value="MCH/BMMD"/>
</dbReference>
<evidence type="ECO:0000313" key="2">
    <source>
        <dbReference type="EMBL" id="THE63961.1"/>
    </source>
</evidence>
<keyword evidence="3" id="KW-1185">Reference proteome</keyword>
<organism evidence="2 3">
    <name type="scientific">Salinadaptatus halalkaliphilus</name>
    <dbReference type="NCBI Taxonomy" id="2419781"/>
    <lineage>
        <taxon>Archaea</taxon>
        <taxon>Methanobacteriati</taxon>
        <taxon>Methanobacteriota</taxon>
        <taxon>Stenosarchaea group</taxon>
        <taxon>Halobacteria</taxon>
        <taxon>Halobacteriales</taxon>
        <taxon>Natrialbaceae</taxon>
        <taxon>Salinadaptatus</taxon>
    </lineage>
</organism>
<dbReference type="Gene3D" id="3.10.129.10">
    <property type="entry name" value="Hotdog Thioesterase"/>
    <property type="match status" value="1"/>
</dbReference>
<evidence type="ECO:0000313" key="3">
    <source>
        <dbReference type="Proteomes" id="UP000318864"/>
    </source>
</evidence>
<reference evidence="2 3" key="1">
    <citation type="submission" date="2018-10" db="EMBL/GenBank/DDBJ databases">
        <title>Natronolimnobius sp. XQ-INN 246 isolated from Inner Mongolia Autonomous Region of China.</title>
        <authorList>
            <person name="Xue Q."/>
        </authorList>
    </citation>
    <scope>NUCLEOTIDE SEQUENCE [LARGE SCALE GENOMIC DNA]</scope>
    <source>
        <strain evidence="2 3">XQ-INN 246</strain>
    </source>
</reference>
<feature type="domain" description="MaoC-like" evidence="1">
    <location>
        <begin position="16"/>
        <end position="117"/>
    </location>
</feature>
<dbReference type="PANTHER" id="PTHR43664:SF1">
    <property type="entry name" value="BETA-METHYLMALYL-COA DEHYDRATASE"/>
    <property type="match status" value="1"/>
</dbReference>
<dbReference type="EMBL" id="RBZW01000051">
    <property type="protein sequence ID" value="THE63961.1"/>
    <property type="molecule type" value="Genomic_DNA"/>
</dbReference>
<accession>A0A4S3TJ08</accession>
<protein>
    <submittedName>
        <fullName evidence="2">Monoamine oxidase</fullName>
    </submittedName>
</protein>
<dbReference type="RefSeq" id="WP_141465575.1">
    <property type="nucleotide sequence ID" value="NZ_RBZW01000051.1"/>
</dbReference>
<name>A0A4S3TJ08_9EURY</name>
<dbReference type="InterPro" id="IPR002539">
    <property type="entry name" value="MaoC-like_dom"/>
</dbReference>
<dbReference type="Pfam" id="PF01575">
    <property type="entry name" value="MaoC_dehydratas"/>
    <property type="match status" value="1"/>
</dbReference>
<dbReference type="SUPFAM" id="SSF54637">
    <property type="entry name" value="Thioesterase/thiol ester dehydrase-isomerase"/>
    <property type="match status" value="1"/>
</dbReference>
<gene>
    <name evidence="2" type="ORF">D8Y22_15390</name>
</gene>
<sequence>MSARGAKYFEDFEDGESITTASRTLTEADLVNFCSLTGDWNQLHSSEPFARDSHMDQRIFSGPQVFSYAIGLVGRTNIFEGTIKAILGFDDFTFHVPTHPGDTIHVVATVAETSESDTRFADDAGQVTVTYDVRNEDDDTIAVGDVRLLVFKRGETE</sequence>
<dbReference type="InterPro" id="IPR029069">
    <property type="entry name" value="HotDog_dom_sf"/>
</dbReference>